<evidence type="ECO:0000313" key="2">
    <source>
        <dbReference type="EMBL" id="CEK83147.1"/>
    </source>
</evidence>
<feature type="region of interest" description="Disordered" evidence="1">
    <location>
        <begin position="31"/>
        <end position="62"/>
    </location>
</feature>
<name>A0A0B7ARC4_9EUPU</name>
<organism evidence="2">
    <name type="scientific">Arion vulgaris</name>
    <dbReference type="NCBI Taxonomy" id="1028688"/>
    <lineage>
        <taxon>Eukaryota</taxon>
        <taxon>Metazoa</taxon>
        <taxon>Spiralia</taxon>
        <taxon>Lophotrochozoa</taxon>
        <taxon>Mollusca</taxon>
        <taxon>Gastropoda</taxon>
        <taxon>Heterobranchia</taxon>
        <taxon>Euthyneura</taxon>
        <taxon>Panpulmonata</taxon>
        <taxon>Eupulmonata</taxon>
        <taxon>Stylommatophora</taxon>
        <taxon>Helicina</taxon>
        <taxon>Arionoidea</taxon>
        <taxon>Arionidae</taxon>
        <taxon>Arion</taxon>
    </lineage>
</organism>
<evidence type="ECO:0000256" key="1">
    <source>
        <dbReference type="SAM" id="MobiDB-lite"/>
    </source>
</evidence>
<proteinExistence type="predicted"/>
<protein>
    <submittedName>
        <fullName evidence="2">Uncharacterized protein</fullName>
    </submittedName>
</protein>
<dbReference type="EMBL" id="HACG01036282">
    <property type="protein sequence ID" value="CEK83147.1"/>
    <property type="molecule type" value="Transcribed_RNA"/>
</dbReference>
<gene>
    <name evidence="2" type="primary">ORF135442</name>
</gene>
<sequence>MCPSRLGVGQETNNPFLGKKYCVTEARDTFLSSGEEAKSDQSGNWFHEGGRSNQKGSLHPDD</sequence>
<reference evidence="2" key="1">
    <citation type="submission" date="2014-12" db="EMBL/GenBank/DDBJ databases">
        <title>Insight into the proteome of Arion vulgaris.</title>
        <authorList>
            <person name="Aradska J."/>
            <person name="Bulat T."/>
            <person name="Smidak R."/>
            <person name="Sarate P."/>
            <person name="Gangsoo J."/>
            <person name="Sialana F."/>
            <person name="Bilban M."/>
            <person name="Lubec G."/>
        </authorList>
    </citation>
    <scope>NUCLEOTIDE SEQUENCE</scope>
    <source>
        <tissue evidence="2">Skin</tissue>
    </source>
</reference>
<dbReference type="AlphaFoldDB" id="A0A0B7ARC4"/>
<accession>A0A0B7ARC4</accession>